<gene>
    <name evidence="16" type="ORF">G7Y89_g9018</name>
</gene>
<keyword evidence="5" id="KW-1003">Cell membrane</keyword>
<keyword evidence="12" id="KW-0325">Glycoprotein</keyword>
<feature type="transmembrane region" description="Helical" evidence="14">
    <location>
        <begin position="245"/>
        <end position="265"/>
    </location>
</feature>
<feature type="transmembrane region" description="Helical" evidence="14">
    <location>
        <begin position="971"/>
        <end position="992"/>
    </location>
</feature>
<evidence type="ECO:0000256" key="13">
    <source>
        <dbReference type="ARBA" id="ARBA00048483"/>
    </source>
</evidence>
<dbReference type="InterPro" id="IPR017927">
    <property type="entry name" value="FAD-bd_FR_type"/>
</dbReference>
<feature type="transmembrane region" description="Helical" evidence="14">
    <location>
        <begin position="271"/>
        <end position="293"/>
    </location>
</feature>
<dbReference type="InterPro" id="IPR013130">
    <property type="entry name" value="Fe3_Rdtase_TM_dom"/>
</dbReference>
<comment type="caution">
    <text evidence="16">The sequence shown here is derived from an EMBL/GenBank/DDBJ whole genome shotgun (WGS) entry which is preliminary data.</text>
</comment>
<name>A0A8H4W303_9HELO</name>
<dbReference type="SFLD" id="SFLDG01168">
    <property type="entry name" value="Ferric_reductase_subgroup_(FRE"/>
    <property type="match status" value="1"/>
</dbReference>
<keyword evidence="6 14" id="KW-0812">Transmembrane</keyword>
<feature type="transmembrane region" description="Helical" evidence="14">
    <location>
        <begin position="760"/>
        <end position="782"/>
    </location>
</feature>
<proteinExistence type="inferred from homology"/>
<keyword evidence="8 14" id="KW-1133">Transmembrane helix</keyword>
<feature type="transmembrane region" description="Helical" evidence="14">
    <location>
        <begin position="734"/>
        <end position="754"/>
    </location>
</feature>
<evidence type="ECO:0000256" key="6">
    <source>
        <dbReference type="ARBA" id="ARBA00022692"/>
    </source>
</evidence>
<dbReference type="InterPro" id="IPR013121">
    <property type="entry name" value="Fe_red_NAD-bd_6"/>
</dbReference>
<evidence type="ECO:0000313" key="16">
    <source>
        <dbReference type="EMBL" id="KAF4629129.1"/>
    </source>
</evidence>
<dbReference type="GO" id="GO:0006826">
    <property type="term" value="P:iron ion transport"/>
    <property type="evidence" value="ECO:0007669"/>
    <property type="project" value="TreeGrafter"/>
</dbReference>
<dbReference type="SUPFAM" id="SSF63380">
    <property type="entry name" value="Riboflavin synthase domain-like"/>
    <property type="match status" value="1"/>
</dbReference>
<dbReference type="CDD" id="cd06186">
    <property type="entry name" value="NOX_Duox_like_FAD_NADP"/>
    <property type="match status" value="1"/>
</dbReference>
<keyword evidence="11 14" id="KW-0472">Membrane</keyword>
<dbReference type="GO" id="GO:0006879">
    <property type="term" value="P:intracellular iron ion homeostasis"/>
    <property type="evidence" value="ECO:0007669"/>
    <property type="project" value="TreeGrafter"/>
</dbReference>
<evidence type="ECO:0000256" key="9">
    <source>
        <dbReference type="ARBA" id="ARBA00023002"/>
    </source>
</evidence>
<dbReference type="GO" id="GO:0052851">
    <property type="term" value="F:ferric-chelate reductase (NADPH) activity"/>
    <property type="evidence" value="ECO:0007669"/>
    <property type="project" value="UniProtKB-EC"/>
</dbReference>
<dbReference type="InterPro" id="IPR013112">
    <property type="entry name" value="FAD-bd_8"/>
</dbReference>
<dbReference type="GO" id="GO:0015165">
    <property type="term" value="F:pyrimidine nucleotide-sugar transmembrane transporter activity"/>
    <property type="evidence" value="ECO:0007669"/>
    <property type="project" value="InterPro"/>
</dbReference>
<reference evidence="16 17" key="1">
    <citation type="submission" date="2020-03" db="EMBL/GenBank/DDBJ databases">
        <title>Draft Genome Sequence of Cudoniella acicularis.</title>
        <authorList>
            <person name="Buettner E."/>
            <person name="Kellner H."/>
        </authorList>
    </citation>
    <scope>NUCLEOTIDE SEQUENCE [LARGE SCALE GENOMIC DNA]</scope>
    <source>
        <strain evidence="16 17">DSM 108380</strain>
    </source>
</reference>
<dbReference type="EC" id="1.16.1.9" evidence="3"/>
<evidence type="ECO:0000256" key="7">
    <source>
        <dbReference type="ARBA" id="ARBA00022982"/>
    </source>
</evidence>
<dbReference type="PROSITE" id="PS51384">
    <property type="entry name" value="FAD_FR"/>
    <property type="match status" value="1"/>
</dbReference>
<dbReference type="PANTHER" id="PTHR32361:SF9">
    <property type="entry name" value="FERRIC REDUCTASE TRANSMEMBRANE COMPONENT 3-RELATED"/>
    <property type="match status" value="1"/>
</dbReference>
<dbReference type="InterPro" id="IPR051410">
    <property type="entry name" value="Ferric/Cupric_Reductase"/>
</dbReference>
<feature type="domain" description="FAD-binding FR-type" evidence="15">
    <location>
        <begin position="238"/>
        <end position="414"/>
    </location>
</feature>
<feature type="transmembrane region" description="Helical" evidence="14">
    <location>
        <begin position="141"/>
        <end position="160"/>
    </location>
</feature>
<evidence type="ECO:0000256" key="5">
    <source>
        <dbReference type="ARBA" id="ARBA00022475"/>
    </source>
</evidence>
<dbReference type="Pfam" id="PF08022">
    <property type="entry name" value="FAD_binding_8"/>
    <property type="match status" value="1"/>
</dbReference>
<feature type="transmembrane region" description="Helical" evidence="14">
    <location>
        <begin position="219"/>
        <end position="238"/>
    </location>
</feature>
<dbReference type="GO" id="GO:0005886">
    <property type="term" value="C:plasma membrane"/>
    <property type="evidence" value="ECO:0007669"/>
    <property type="project" value="UniProtKB-SubCell"/>
</dbReference>
<dbReference type="Pfam" id="PF01794">
    <property type="entry name" value="Ferric_reduct"/>
    <property type="match status" value="1"/>
</dbReference>
<feature type="transmembrane region" description="Helical" evidence="14">
    <location>
        <begin position="999"/>
        <end position="1020"/>
    </location>
</feature>
<comment type="similarity">
    <text evidence="2">Belongs to the ferric reductase (FRE) family.</text>
</comment>
<dbReference type="GO" id="GO:0015677">
    <property type="term" value="P:copper ion import"/>
    <property type="evidence" value="ECO:0007669"/>
    <property type="project" value="TreeGrafter"/>
</dbReference>
<dbReference type="AlphaFoldDB" id="A0A8H4W303"/>
<keyword evidence="9" id="KW-0560">Oxidoreductase</keyword>
<evidence type="ECO:0000259" key="15">
    <source>
        <dbReference type="PROSITE" id="PS51384"/>
    </source>
</evidence>
<comment type="subcellular location">
    <subcellularLocation>
        <location evidence="1">Cell membrane</location>
        <topology evidence="1">Multi-pass membrane protein</topology>
    </subcellularLocation>
</comment>
<dbReference type="EMBL" id="JAAMPI010000716">
    <property type="protein sequence ID" value="KAF4629129.1"/>
    <property type="molecule type" value="Genomic_DNA"/>
</dbReference>
<dbReference type="PANTHER" id="PTHR32361">
    <property type="entry name" value="FERRIC/CUPRIC REDUCTASE TRANSMEMBRANE COMPONENT"/>
    <property type="match status" value="1"/>
</dbReference>
<dbReference type="Pfam" id="PF04142">
    <property type="entry name" value="Nuc_sug_transp"/>
    <property type="match status" value="1"/>
</dbReference>
<feature type="transmembrane region" description="Helical" evidence="14">
    <location>
        <begin position="864"/>
        <end position="882"/>
    </location>
</feature>
<dbReference type="Pfam" id="PF08030">
    <property type="entry name" value="NAD_binding_6"/>
    <property type="match status" value="1"/>
</dbReference>
<evidence type="ECO:0000256" key="12">
    <source>
        <dbReference type="ARBA" id="ARBA00023180"/>
    </source>
</evidence>
<keyword evidence="7" id="KW-0249">Electron transport</keyword>
<evidence type="ECO:0000256" key="10">
    <source>
        <dbReference type="ARBA" id="ARBA00023065"/>
    </source>
</evidence>
<dbReference type="GO" id="GO:0000139">
    <property type="term" value="C:Golgi membrane"/>
    <property type="evidence" value="ECO:0007669"/>
    <property type="project" value="InterPro"/>
</dbReference>
<feature type="transmembrane region" description="Helical" evidence="14">
    <location>
        <begin position="902"/>
        <end position="922"/>
    </location>
</feature>
<dbReference type="Proteomes" id="UP000566819">
    <property type="component" value="Unassembled WGS sequence"/>
</dbReference>
<comment type="catalytic activity">
    <reaction evidence="13">
        <text>2 a Fe(II)-siderophore + NADP(+) + H(+) = 2 a Fe(III)-siderophore + NADPH</text>
        <dbReference type="Rhea" id="RHEA:28795"/>
        <dbReference type="Rhea" id="RHEA-COMP:11342"/>
        <dbReference type="Rhea" id="RHEA-COMP:11344"/>
        <dbReference type="ChEBI" id="CHEBI:15378"/>
        <dbReference type="ChEBI" id="CHEBI:29033"/>
        <dbReference type="ChEBI" id="CHEBI:29034"/>
        <dbReference type="ChEBI" id="CHEBI:57783"/>
        <dbReference type="ChEBI" id="CHEBI:58349"/>
        <dbReference type="EC" id="1.16.1.9"/>
    </reaction>
</comment>
<evidence type="ECO:0000256" key="3">
    <source>
        <dbReference type="ARBA" id="ARBA00012668"/>
    </source>
</evidence>
<evidence type="ECO:0000256" key="11">
    <source>
        <dbReference type="ARBA" id="ARBA00023136"/>
    </source>
</evidence>
<sequence length="1118" mass="123978">MSLSSRHDHDSMGGMMTMAPGVPGLFYMQQIFWAFVGTAIAVAAAANVINKILYHQRISSLKASPNAAKPRSFFFQAHATMSAMIREFGYYSMPLSFRKIHIYLPPAGPSIIMVAYLVLIVVCCFYRLYPNDFLQWEDIGYRSGFIAVCQMPLIVLLAGKQNIIGFLTGVGYERLNWLHRWVARALLFTVLIHFGYWMTEWAKYDYILIKIKTDSLTQYGIAAGSVLAWLVLSSVAPIRGLSYEVFVVQHVMSWLGFVVALYFHLPDENRIWIWIPLGFWAFDRLLRALFLVYNNLSVLHKNSTGFLACKATFELLDESHTRITIPNPPITWKAGQHLFLACYVVAPLSAHPFTISSLPEDGKLEFVVRAKKGATKRFFKYAEKTYPSLPAPGSRQSAGRSVLIDGPYSRIRPLRQFDSLVLLAGSTGVTFTMPLMREVVQQWMGTSTQSRKLGLEPAAGAVTRHIRFIWVVKRKSSINWFASQLDSVVRDVEALRNEGHEIAVERSIYITCDDVLTSGRSSIAKNDQNLAPTTQLPSGRFSLSDEKKDTGFDISEVASRGSISSNTACCCNRVVTDEDTITAPCNCATRRQRESSSTIMSLEKTNSIVDPRISLLAGRPHVENIIRKTAELALGEMAVVVCGPPGLVQGTRNSVVKISDDRAVHKGTEAQGIYVHAETFGTPQPGNPRHWTRRAFLFVEDNLNKCKWQYHLNKHAHLLTTTCCRKMALSVSSFLLILYVSCETIRANYAYYAFHNFPQISASLIALLAETFKLAIAVLFLLRANDGFTVEGLTKIIRSFQPADVDFKRILKYALPAALYLANNLIYYTILPKTSPSLLQVCVLAKLPTTGILHHYMIKPQRNLFAWVSLGCLCLGLVVFNIPSASNHNISSAEAASEWYLAPVAGFVIACLSALASIATETSTKTGEFWESQAYLYIWGMFFAIVAYPLAPSGGNANPGEETRLFDMWSAVFGLVVITSGTGLVVAVVLRARDNILKVIGTAASLITIAASQFILLPALRASTFTPWKVCGGGIVTVSTWCYNHYSQEPWGTTAQGDIEVEALLNDEEGEVEEKSNAEGKKPEVVEEENASLKPNVEKIVGCAVIIAFVTYEVALRV</sequence>
<dbReference type="SFLD" id="SFLDS00052">
    <property type="entry name" value="Ferric_Reductase_Domain"/>
    <property type="match status" value="1"/>
</dbReference>
<keyword evidence="10" id="KW-0406">Ion transport</keyword>
<keyword evidence="4" id="KW-0813">Transport</keyword>
<evidence type="ECO:0000256" key="1">
    <source>
        <dbReference type="ARBA" id="ARBA00004651"/>
    </source>
</evidence>
<evidence type="ECO:0000256" key="2">
    <source>
        <dbReference type="ARBA" id="ARBA00006278"/>
    </source>
</evidence>
<evidence type="ECO:0000256" key="8">
    <source>
        <dbReference type="ARBA" id="ARBA00022989"/>
    </source>
</evidence>
<evidence type="ECO:0000256" key="4">
    <source>
        <dbReference type="ARBA" id="ARBA00022448"/>
    </source>
</evidence>
<dbReference type="InterPro" id="IPR039261">
    <property type="entry name" value="FNR_nucleotide-bd"/>
</dbReference>
<dbReference type="SUPFAM" id="SSF52343">
    <property type="entry name" value="Ferredoxin reductase-like, C-terminal NADP-linked domain"/>
    <property type="match status" value="1"/>
</dbReference>
<dbReference type="OrthoDB" id="3944240at2759"/>
<organism evidence="16 17">
    <name type="scientific">Cudoniella acicularis</name>
    <dbReference type="NCBI Taxonomy" id="354080"/>
    <lineage>
        <taxon>Eukaryota</taxon>
        <taxon>Fungi</taxon>
        <taxon>Dikarya</taxon>
        <taxon>Ascomycota</taxon>
        <taxon>Pezizomycotina</taxon>
        <taxon>Leotiomycetes</taxon>
        <taxon>Helotiales</taxon>
        <taxon>Tricladiaceae</taxon>
        <taxon>Cudoniella</taxon>
    </lineage>
</organism>
<feature type="transmembrane region" description="Helical" evidence="14">
    <location>
        <begin position="181"/>
        <end position="199"/>
    </location>
</feature>
<dbReference type="InterPro" id="IPR017938">
    <property type="entry name" value="Riboflavin_synthase-like_b-brl"/>
</dbReference>
<accession>A0A8H4W303</accession>
<keyword evidence="17" id="KW-1185">Reference proteome</keyword>
<dbReference type="Gene3D" id="3.40.50.80">
    <property type="entry name" value="Nucleotide-binding domain of ferredoxin-NADP reductase (FNR) module"/>
    <property type="match status" value="1"/>
</dbReference>
<feature type="transmembrane region" description="Helical" evidence="14">
    <location>
        <begin position="934"/>
        <end position="951"/>
    </location>
</feature>
<evidence type="ECO:0000313" key="17">
    <source>
        <dbReference type="Proteomes" id="UP000566819"/>
    </source>
</evidence>
<protein>
    <recommendedName>
        <fullName evidence="3">ferric-chelate reductase (NADPH)</fullName>
        <ecNumber evidence="3">1.16.1.9</ecNumber>
    </recommendedName>
</protein>
<evidence type="ECO:0000256" key="14">
    <source>
        <dbReference type="SAM" id="Phobius"/>
    </source>
</evidence>
<feature type="transmembrane region" description="Helical" evidence="14">
    <location>
        <begin position="31"/>
        <end position="49"/>
    </location>
</feature>
<feature type="transmembrane region" description="Helical" evidence="14">
    <location>
        <begin position="102"/>
        <end position="129"/>
    </location>
</feature>
<dbReference type="InterPro" id="IPR007271">
    <property type="entry name" value="Nuc_sug_transpt"/>
</dbReference>